<evidence type="ECO:0000313" key="2">
    <source>
        <dbReference type="Proteomes" id="UP000195766"/>
    </source>
</evidence>
<dbReference type="RefSeq" id="WP_143276102.1">
    <property type="nucleotide sequence ID" value="NZ_FUIE01000057.1"/>
</dbReference>
<accession>A0A1R4GAV5</accession>
<dbReference type="OrthoDB" id="7206766at2"/>
<organism evidence="1 2">
    <name type="scientific">Brevundimonas diminuta 3F5N</name>
    <dbReference type="NCBI Taxonomy" id="1255603"/>
    <lineage>
        <taxon>Bacteria</taxon>
        <taxon>Pseudomonadati</taxon>
        <taxon>Pseudomonadota</taxon>
        <taxon>Alphaproteobacteria</taxon>
        <taxon>Caulobacterales</taxon>
        <taxon>Caulobacteraceae</taxon>
        <taxon>Brevundimonas</taxon>
    </lineage>
</organism>
<reference evidence="1 2" key="1">
    <citation type="submission" date="2017-02" db="EMBL/GenBank/DDBJ databases">
        <authorList>
            <person name="Peterson S.W."/>
        </authorList>
    </citation>
    <scope>NUCLEOTIDE SEQUENCE [LARGE SCALE GENOMIC DNA]</scope>
    <source>
        <strain evidence="1 2">3F5N</strain>
    </source>
</reference>
<dbReference type="EMBL" id="FUIE01000057">
    <property type="protein sequence ID" value="SJM65296.1"/>
    <property type="molecule type" value="Genomic_DNA"/>
</dbReference>
<proteinExistence type="predicted"/>
<gene>
    <name evidence="1" type="ORF">FM111_11180</name>
</gene>
<dbReference type="Proteomes" id="UP000195766">
    <property type="component" value="Unassembled WGS sequence"/>
</dbReference>
<dbReference type="AlphaFoldDB" id="A0A1R4GAV5"/>
<evidence type="ECO:0000313" key="1">
    <source>
        <dbReference type="EMBL" id="SJM65296.1"/>
    </source>
</evidence>
<sequence>MTEYVRGLIEADLEGHQDYMLRLMAHRMTLMSIQVGAMAKEKFDDDEYHRLRKMAVTMGRAAFGPLPVRPYDFEEIQEEEERILALHAVLDPLNDVW</sequence>
<name>A0A1R4GAV5_BREDI</name>
<protein>
    <submittedName>
        <fullName evidence="1">Uncharacterized protein</fullName>
    </submittedName>
</protein>